<feature type="transmembrane region" description="Helical" evidence="1">
    <location>
        <begin position="31"/>
        <end position="49"/>
    </location>
</feature>
<reference evidence="2" key="1">
    <citation type="submission" date="2020-08" db="EMBL/GenBank/DDBJ databases">
        <authorList>
            <person name="Cejkova D."/>
            <person name="Kubasova T."/>
            <person name="Jahodarova E."/>
            <person name="Rychlik I."/>
        </authorList>
    </citation>
    <scope>NUCLEOTIDE SEQUENCE</scope>
    <source>
        <strain evidence="2">An420c</strain>
    </source>
</reference>
<organism evidence="2 3">
    <name type="scientific">Mordavella massiliensis</name>
    <dbReference type="NCBI Taxonomy" id="1871024"/>
    <lineage>
        <taxon>Bacteria</taxon>
        <taxon>Bacillati</taxon>
        <taxon>Bacillota</taxon>
        <taxon>Clostridia</taxon>
        <taxon>Eubacteriales</taxon>
        <taxon>Clostridiaceae</taxon>
        <taxon>Mordavella</taxon>
    </lineage>
</organism>
<evidence type="ECO:0000313" key="3">
    <source>
        <dbReference type="Proteomes" id="UP000713880"/>
    </source>
</evidence>
<reference evidence="2" key="2">
    <citation type="journal article" date="2021" name="Sci. Rep.">
        <title>The distribution of antibiotic resistance genes in chicken gut microbiota commensals.</title>
        <authorList>
            <person name="Juricova H."/>
            <person name="Matiasovicova J."/>
            <person name="Kubasova T."/>
            <person name="Cejkova D."/>
            <person name="Rychlik I."/>
        </authorList>
    </citation>
    <scope>NUCLEOTIDE SEQUENCE</scope>
    <source>
        <strain evidence="2">An420c</strain>
    </source>
</reference>
<sequence length="104" mass="11011">MILFVILCAVSILGAVLLLLAKSERGKSIALYLLSIWGMAIAVISATSLPRNEVGQQILAWGFGFLAVAAVILHIRAGSKGMRYASCCLAVLSCLGGILKLFFI</sequence>
<dbReference type="EMBL" id="JACJLV010000025">
    <property type="protein sequence ID" value="MBM6827138.1"/>
    <property type="molecule type" value="Genomic_DNA"/>
</dbReference>
<name>A0A939BAU1_9CLOT</name>
<feature type="transmembrane region" description="Helical" evidence="1">
    <location>
        <begin position="58"/>
        <end position="77"/>
    </location>
</feature>
<keyword evidence="1" id="KW-0812">Transmembrane</keyword>
<comment type="caution">
    <text evidence="2">The sequence shown here is derived from an EMBL/GenBank/DDBJ whole genome shotgun (WGS) entry which is preliminary data.</text>
</comment>
<gene>
    <name evidence="2" type="ORF">H6A13_08550</name>
</gene>
<dbReference type="Proteomes" id="UP000713880">
    <property type="component" value="Unassembled WGS sequence"/>
</dbReference>
<feature type="transmembrane region" description="Helical" evidence="1">
    <location>
        <begin position="83"/>
        <end position="103"/>
    </location>
</feature>
<accession>A0A939BAU1</accession>
<evidence type="ECO:0000256" key="1">
    <source>
        <dbReference type="SAM" id="Phobius"/>
    </source>
</evidence>
<proteinExistence type="predicted"/>
<keyword evidence="1" id="KW-1133">Transmembrane helix</keyword>
<keyword evidence="3" id="KW-1185">Reference proteome</keyword>
<dbReference type="AlphaFoldDB" id="A0A939BAU1"/>
<keyword evidence="1" id="KW-0472">Membrane</keyword>
<protein>
    <submittedName>
        <fullName evidence="2">Uncharacterized protein</fullName>
    </submittedName>
</protein>
<evidence type="ECO:0000313" key="2">
    <source>
        <dbReference type="EMBL" id="MBM6827138.1"/>
    </source>
</evidence>